<feature type="signal peptide" evidence="1">
    <location>
        <begin position="1"/>
        <end position="18"/>
    </location>
</feature>
<dbReference type="InterPro" id="IPR006626">
    <property type="entry name" value="PbH1"/>
</dbReference>
<feature type="domain" description="Right handed beta helix" evidence="2">
    <location>
        <begin position="138"/>
        <end position="297"/>
    </location>
</feature>
<gene>
    <name evidence="3" type="ORF">ALTATR162_LOCUS9398</name>
</gene>
<name>A0A8J2IKE7_9PLEO</name>
<evidence type="ECO:0000256" key="1">
    <source>
        <dbReference type="SAM" id="SignalP"/>
    </source>
</evidence>
<dbReference type="RefSeq" id="XP_043172966.1">
    <property type="nucleotide sequence ID" value="XM_043317031.1"/>
</dbReference>
<sequence length="370" mass="39258">MELSLGFIVAVLLGIVAAFPFTSLFNPTSLQVRDGRRTIHVQSGQFIQNAINAASPGDRIVVEAGTYTEQLTIQTDGISLVGLGAILVPPSHPVTNICSDLAGKDTQAGICVMGSNVSLASFVVEHRKVLSVGKPVEDVSISGFHVSNFSGFNIAVIGARNARVTENLLTDGEFYGFLTAGSINTQVTNNTLSSSKKLGFIALCMDNLDGVHVSNNRISKYDIALCVQTASADVQHNKVSDNCMGIYVDPGIKGARVRYNHISATNPDCRELPPEIAFGTYGIILDGAINTEVSSNLIEGQTNNGLAAGLAVFDQACSVPESSLSCSILRRKVEASGNVVIHNILRHNDVDLLINTTGSNTIAHNKFLET</sequence>
<dbReference type="Pfam" id="PF13229">
    <property type="entry name" value="Beta_helix"/>
    <property type="match status" value="1"/>
</dbReference>
<dbReference type="OrthoDB" id="3488255at2759"/>
<dbReference type="AlphaFoldDB" id="A0A8J2IKE7"/>
<dbReference type="SUPFAM" id="SSF51126">
    <property type="entry name" value="Pectin lyase-like"/>
    <property type="match status" value="1"/>
</dbReference>
<feature type="chain" id="PRO_5035222844" description="Right handed beta helix domain-containing protein" evidence="1">
    <location>
        <begin position="19"/>
        <end position="370"/>
    </location>
</feature>
<dbReference type="InterPro" id="IPR039448">
    <property type="entry name" value="Beta_helix"/>
</dbReference>
<accession>A0A8J2IKE7</accession>
<protein>
    <recommendedName>
        <fullName evidence="2">Right handed beta helix domain-containing protein</fullName>
    </recommendedName>
</protein>
<dbReference type="InterPro" id="IPR011050">
    <property type="entry name" value="Pectin_lyase_fold/virulence"/>
</dbReference>
<dbReference type="GeneID" id="67021614"/>
<evidence type="ECO:0000259" key="2">
    <source>
        <dbReference type="Pfam" id="PF13229"/>
    </source>
</evidence>
<evidence type="ECO:0000313" key="4">
    <source>
        <dbReference type="Proteomes" id="UP000676310"/>
    </source>
</evidence>
<dbReference type="SMART" id="SM00710">
    <property type="entry name" value="PbH1"/>
    <property type="match status" value="6"/>
</dbReference>
<dbReference type="Proteomes" id="UP000676310">
    <property type="component" value="Unassembled WGS sequence"/>
</dbReference>
<reference evidence="3" key="1">
    <citation type="submission" date="2021-05" db="EMBL/GenBank/DDBJ databases">
        <authorList>
            <person name="Stam R."/>
        </authorList>
    </citation>
    <scope>NUCLEOTIDE SEQUENCE</scope>
    <source>
        <strain evidence="3">CS162</strain>
    </source>
</reference>
<keyword evidence="4" id="KW-1185">Reference proteome</keyword>
<evidence type="ECO:0000313" key="3">
    <source>
        <dbReference type="EMBL" id="CAG5180771.1"/>
    </source>
</evidence>
<keyword evidence="1" id="KW-0732">Signal</keyword>
<organism evidence="3 4">
    <name type="scientific">Alternaria atra</name>
    <dbReference type="NCBI Taxonomy" id="119953"/>
    <lineage>
        <taxon>Eukaryota</taxon>
        <taxon>Fungi</taxon>
        <taxon>Dikarya</taxon>
        <taxon>Ascomycota</taxon>
        <taxon>Pezizomycotina</taxon>
        <taxon>Dothideomycetes</taxon>
        <taxon>Pleosporomycetidae</taxon>
        <taxon>Pleosporales</taxon>
        <taxon>Pleosporineae</taxon>
        <taxon>Pleosporaceae</taxon>
        <taxon>Alternaria</taxon>
        <taxon>Alternaria sect. Ulocladioides</taxon>
    </lineage>
</organism>
<comment type="caution">
    <text evidence="3">The sequence shown here is derived from an EMBL/GenBank/DDBJ whole genome shotgun (WGS) entry which is preliminary data.</text>
</comment>
<dbReference type="InterPro" id="IPR012334">
    <property type="entry name" value="Pectin_lyas_fold"/>
</dbReference>
<proteinExistence type="predicted"/>
<dbReference type="EMBL" id="CAJRGZ010000025">
    <property type="protein sequence ID" value="CAG5180771.1"/>
    <property type="molecule type" value="Genomic_DNA"/>
</dbReference>
<dbReference type="Gene3D" id="2.160.20.10">
    <property type="entry name" value="Single-stranded right-handed beta-helix, Pectin lyase-like"/>
    <property type="match status" value="1"/>
</dbReference>